<accession>H1Z0U3</accession>
<dbReference type="InterPro" id="IPR014858">
    <property type="entry name" value="BrxB"/>
</dbReference>
<dbReference type="STRING" id="937775.Metlim_2163"/>
<protein>
    <recommendedName>
        <fullName evidence="3">DUF1788 domain-containing protein</fullName>
    </recommendedName>
</protein>
<proteinExistence type="predicted"/>
<name>H1Z0U3_9EURY</name>
<reference evidence="1 2" key="1">
    <citation type="submission" date="2011-10" db="EMBL/GenBank/DDBJ databases">
        <title>The Improved High-Quality Draft genome of Methanoplanus limicola DSM 2279.</title>
        <authorList>
            <consortium name="US DOE Joint Genome Institute (JGI-PGF)"/>
            <person name="Lucas S."/>
            <person name="Copeland A."/>
            <person name="Lapidus A."/>
            <person name="Glavina del Rio T."/>
            <person name="Dalin E."/>
            <person name="Tice H."/>
            <person name="Bruce D."/>
            <person name="Goodwin L."/>
            <person name="Pitluck S."/>
            <person name="Peters L."/>
            <person name="Mikhailova N."/>
            <person name="Lu M."/>
            <person name="Kyrpides N."/>
            <person name="Mavromatis K."/>
            <person name="Ivanova N."/>
            <person name="Markowitz V."/>
            <person name="Cheng J.-F."/>
            <person name="Hugenholtz P."/>
            <person name="Woyke T."/>
            <person name="Wu D."/>
            <person name="Wirth R."/>
            <person name="Brambilla E.-M."/>
            <person name="Klenk H.-P."/>
            <person name="Eisen J.A."/>
        </authorList>
    </citation>
    <scope>NUCLEOTIDE SEQUENCE [LARGE SCALE GENOMIC DNA]</scope>
    <source>
        <strain evidence="1 2">DSM 2279</strain>
    </source>
</reference>
<keyword evidence="2" id="KW-1185">Reference proteome</keyword>
<evidence type="ECO:0008006" key="3">
    <source>
        <dbReference type="Google" id="ProtNLM"/>
    </source>
</evidence>
<dbReference type="Pfam" id="PF08747">
    <property type="entry name" value="BrxB"/>
    <property type="match status" value="1"/>
</dbReference>
<evidence type="ECO:0000313" key="1">
    <source>
        <dbReference type="EMBL" id="EHQ36236.1"/>
    </source>
</evidence>
<dbReference type="AlphaFoldDB" id="H1Z0U3"/>
<evidence type="ECO:0000313" key="2">
    <source>
        <dbReference type="Proteomes" id="UP000005741"/>
    </source>
</evidence>
<sequence length="182" mass="21513">MTKLQNLSKKYKDHVELEWQRNISGPEKVWFCIYDPNSERKIRAGIKEFEIYTIQSGHKWTEIDLSPFFEEWLSANEYREEYFSEPEYLLDDLTELKEFLVGKIREKTTDSDEDTVIAVLGIASMFGILRASQIVELIIDKIKISGRLLVFFPGERDKNNYRLLKARDGWNYLAYPIEAEED</sequence>
<dbReference type="HOGENOM" id="CLU_126553_0_0_2"/>
<dbReference type="RefSeq" id="WP_004078488.1">
    <property type="nucleotide sequence ID" value="NZ_CM001436.1"/>
</dbReference>
<organism evidence="1 2">
    <name type="scientific">Methanoplanus limicola DSM 2279</name>
    <dbReference type="NCBI Taxonomy" id="937775"/>
    <lineage>
        <taxon>Archaea</taxon>
        <taxon>Methanobacteriati</taxon>
        <taxon>Methanobacteriota</taxon>
        <taxon>Stenosarchaea group</taxon>
        <taxon>Methanomicrobia</taxon>
        <taxon>Methanomicrobiales</taxon>
        <taxon>Methanomicrobiaceae</taxon>
        <taxon>Methanoplanus</taxon>
    </lineage>
</organism>
<gene>
    <name evidence="1" type="ORF">Metlim_2163</name>
</gene>
<dbReference type="OrthoDB" id="111681at2157"/>
<dbReference type="EMBL" id="CM001436">
    <property type="protein sequence ID" value="EHQ36236.1"/>
    <property type="molecule type" value="Genomic_DNA"/>
</dbReference>
<dbReference type="InParanoid" id="H1Z0U3"/>
<dbReference type="PATRIC" id="fig|937775.9.peg.2441"/>
<dbReference type="Proteomes" id="UP000005741">
    <property type="component" value="Chromosome"/>
</dbReference>